<protein>
    <submittedName>
        <fullName evidence="1">Uncharacterized protein</fullName>
    </submittedName>
</protein>
<dbReference type="AlphaFoldDB" id="A0A087DRX1"/>
<evidence type="ECO:0000313" key="2">
    <source>
        <dbReference type="Proteomes" id="UP000029091"/>
    </source>
</evidence>
<evidence type="ECO:0000313" key="1">
    <source>
        <dbReference type="EMBL" id="KFI98271.1"/>
    </source>
</evidence>
<dbReference type="RefSeq" id="WP_033500303.1">
    <property type="nucleotide sequence ID" value="NZ_JDUX01000015.1"/>
</dbReference>
<comment type="caution">
    <text evidence="1">The sequence shown here is derived from an EMBL/GenBank/DDBJ whole genome shotgun (WGS) entry which is preliminary data.</text>
</comment>
<sequence length="124" mass="13933">MIEPASTLDMDDDIRGRMITRCVAYMTQRKIPIRDTRAVTRLLASNAGRIDGATNVKVRSYLTDTPAETFQSLETMKQWMGVRKALEYAAIGRIEPDKSSGLAGTPDETGTLIRYFILTFIDRN</sequence>
<accession>A0A087DRX1</accession>
<proteinExistence type="predicted"/>
<organism evidence="1 2">
    <name type="scientific">Bifidobacterium adolescentis JCM 15918</name>
    <dbReference type="NCBI Taxonomy" id="1437612"/>
    <lineage>
        <taxon>Bacteria</taxon>
        <taxon>Bacillati</taxon>
        <taxon>Actinomycetota</taxon>
        <taxon>Actinomycetes</taxon>
        <taxon>Bifidobacteriales</taxon>
        <taxon>Bifidobacteriaceae</taxon>
        <taxon>Bifidobacterium</taxon>
    </lineage>
</organism>
<gene>
    <name evidence="1" type="ORF">BSTER_0853</name>
</gene>
<reference evidence="1 2" key="1">
    <citation type="submission" date="2014-03" db="EMBL/GenBank/DDBJ databases">
        <title>Genomics of Bifidobacteria.</title>
        <authorList>
            <person name="Ventura M."/>
            <person name="Milani C."/>
            <person name="Lugli G.A."/>
        </authorList>
    </citation>
    <scope>NUCLEOTIDE SEQUENCE [LARGE SCALE GENOMIC DNA]</scope>
    <source>
        <strain evidence="2">JCM 15918</strain>
    </source>
</reference>
<name>A0A087DRX1_BIFAD</name>
<dbReference type="EMBL" id="JGZQ01000003">
    <property type="protein sequence ID" value="KFI98271.1"/>
    <property type="molecule type" value="Genomic_DNA"/>
</dbReference>
<dbReference type="Proteomes" id="UP000029091">
    <property type="component" value="Unassembled WGS sequence"/>
</dbReference>